<keyword evidence="2" id="KW-1003">Cell membrane</keyword>
<dbReference type="CDD" id="cd21176">
    <property type="entry name" value="LPMO_auxiliary-like"/>
    <property type="match status" value="1"/>
</dbReference>
<feature type="domain" description="Copper acquisition factor BIM1-like" evidence="9">
    <location>
        <begin position="15"/>
        <end position="171"/>
    </location>
</feature>
<dbReference type="EMBL" id="MU005594">
    <property type="protein sequence ID" value="KAF2680943.1"/>
    <property type="molecule type" value="Genomic_DNA"/>
</dbReference>
<dbReference type="Proteomes" id="UP000799291">
    <property type="component" value="Unassembled WGS sequence"/>
</dbReference>
<keyword evidence="7" id="KW-0449">Lipoprotein</keyword>
<sequence>MLSFIPLIALAGLTSAHFNVLAPTWRGNSFTGGASQWIYPCANVSETTDPSNRTQWPHTGGSVKINGSHEWAYTYVNLGLGTNATNFNISLVEGFNQTGKGILCMKEVGRDAIMEGIMEANISMEAMEGMHATVQIIQITHSGASLYNCADITFNSTAQLLSDSECANSTGVSGVALANAGATSGATARMGPAVGGGLLAALIAWGLL</sequence>
<dbReference type="InterPro" id="IPR046530">
    <property type="entry name" value="BIM1-like_dom"/>
</dbReference>
<dbReference type="InterPro" id="IPR046936">
    <property type="entry name" value="BIM1-like"/>
</dbReference>
<keyword evidence="5" id="KW-0472">Membrane</keyword>
<reference evidence="10" key="1">
    <citation type="journal article" date="2020" name="Stud. Mycol.">
        <title>101 Dothideomycetes genomes: a test case for predicting lifestyles and emergence of pathogens.</title>
        <authorList>
            <person name="Haridas S."/>
            <person name="Albert R."/>
            <person name="Binder M."/>
            <person name="Bloem J."/>
            <person name="Labutti K."/>
            <person name="Salamov A."/>
            <person name="Andreopoulos B."/>
            <person name="Baker S."/>
            <person name="Barry K."/>
            <person name="Bills G."/>
            <person name="Bluhm B."/>
            <person name="Cannon C."/>
            <person name="Castanera R."/>
            <person name="Culley D."/>
            <person name="Daum C."/>
            <person name="Ezra D."/>
            <person name="Gonzalez J."/>
            <person name="Henrissat B."/>
            <person name="Kuo A."/>
            <person name="Liang C."/>
            <person name="Lipzen A."/>
            <person name="Lutzoni F."/>
            <person name="Magnuson J."/>
            <person name="Mondo S."/>
            <person name="Nolan M."/>
            <person name="Ohm R."/>
            <person name="Pangilinan J."/>
            <person name="Park H.-J."/>
            <person name="Ramirez L."/>
            <person name="Alfaro M."/>
            <person name="Sun H."/>
            <person name="Tritt A."/>
            <person name="Yoshinaga Y."/>
            <person name="Zwiers L.-H."/>
            <person name="Turgeon B."/>
            <person name="Goodwin S."/>
            <person name="Spatafora J."/>
            <person name="Crous P."/>
            <person name="Grigoriev I."/>
        </authorList>
    </citation>
    <scope>NUCLEOTIDE SEQUENCE</scope>
    <source>
        <strain evidence="10">CBS 122367</strain>
    </source>
</reference>
<keyword evidence="6" id="KW-0325">Glycoprotein</keyword>
<evidence type="ECO:0000256" key="2">
    <source>
        <dbReference type="ARBA" id="ARBA00022475"/>
    </source>
</evidence>
<evidence type="ECO:0000256" key="1">
    <source>
        <dbReference type="ARBA" id="ARBA00004609"/>
    </source>
</evidence>
<evidence type="ECO:0000256" key="3">
    <source>
        <dbReference type="ARBA" id="ARBA00022622"/>
    </source>
</evidence>
<protein>
    <recommendedName>
        <fullName evidence="9">Copper acquisition factor BIM1-like domain-containing protein</fullName>
    </recommendedName>
</protein>
<name>A0A6G1ISK7_9PLEO</name>
<evidence type="ECO:0000256" key="6">
    <source>
        <dbReference type="ARBA" id="ARBA00023180"/>
    </source>
</evidence>
<dbReference type="OrthoDB" id="5333578at2759"/>
<keyword evidence="11" id="KW-1185">Reference proteome</keyword>
<evidence type="ECO:0000259" key="9">
    <source>
        <dbReference type="Pfam" id="PF20238"/>
    </source>
</evidence>
<keyword evidence="3" id="KW-0336">GPI-anchor</keyword>
<feature type="signal peptide" evidence="8">
    <location>
        <begin position="1"/>
        <end position="16"/>
    </location>
</feature>
<gene>
    <name evidence="10" type="ORF">K458DRAFT_407072</name>
</gene>
<evidence type="ECO:0000313" key="10">
    <source>
        <dbReference type="EMBL" id="KAF2680943.1"/>
    </source>
</evidence>
<evidence type="ECO:0000256" key="8">
    <source>
        <dbReference type="SAM" id="SignalP"/>
    </source>
</evidence>
<dbReference type="AlphaFoldDB" id="A0A6G1ISK7"/>
<dbReference type="PANTHER" id="PTHR34992">
    <property type="entry name" value="HYPHAL ANASTAMOSIS-7 PROTEIN"/>
    <property type="match status" value="1"/>
</dbReference>
<dbReference type="GO" id="GO:0005886">
    <property type="term" value="C:plasma membrane"/>
    <property type="evidence" value="ECO:0007669"/>
    <property type="project" value="UniProtKB-SubCell"/>
</dbReference>
<feature type="chain" id="PRO_5026077780" description="Copper acquisition factor BIM1-like domain-containing protein" evidence="8">
    <location>
        <begin position="17"/>
        <end position="208"/>
    </location>
</feature>
<evidence type="ECO:0000256" key="5">
    <source>
        <dbReference type="ARBA" id="ARBA00023136"/>
    </source>
</evidence>
<evidence type="ECO:0000313" key="11">
    <source>
        <dbReference type="Proteomes" id="UP000799291"/>
    </source>
</evidence>
<dbReference type="GO" id="GO:0098552">
    <property type="term" value="C:side of membrane"/>
    <property type="evidence" value="ECO:0007669"/>
    <property type="project" value="UniProtKB-KW"/>
</dbReference>
<dbReference type="PANTHER" id="PTHR34992:SF2">
    <property type="entry name" value="COPPER ACQUISITION FACTOR BIM1-LIKE DOMAIN-CONTAINING PROTEIN"/>
    <property type="match status" value="1"/>
</dbReference>
<proteinExistence type="predicted"/>
<accession>A0A6G1ISK7</accession>
<evidence type="ECO:0000256" key="7">
    <source>
        <dbReference type="ARBA" id="ARBA00023288"/>
    </source>
</evidence>
<dbReference type="Pfam" id="PF20238">
    <property type="entry name" value="BIM1-like_dom"/>
    <property type="match status" value="1"/>
</dbReference>
<evidence type="ECO:0000256" key="4">
    <source>
        <dbReference type="ARBA" id="ARBA00022729"/>
    </source>
</evidence>
<organism evidence="10 11">
    <name type="scientific">Lentithecium fluviatile CBS 122367</name>
    <dbReference type="NCBI Taxonomy" id="1168545"/>
    <lineage>
        <taxon>Eukaryota</taxon>
        <taxon>Fungi</taxon>
        <taxon>Dikarya</taxon>
        <taxon>Ascomycota</taxon>
        <taxon>Pezizomycotina</taxon>
        <taxon>Dothideomycetes</taxon>
        <taxon>Pleosporomycetidae</taxon>
        <taxon>Pleosporales</taxon>
        <taxon>Massarineae</taxon>
        <taxon>Lentitheciaceae</taxon>
        <taxon>Lentithecium</taxon>
    </lineage>
</organism>
<comment type="subcellular location">
    <subcellularLocation>
        <location evidence="1">Cell membrane</location>
        <topology evidence="1">Lipid-anchor</topology>
        <topology evidence="1">GPI-anchor</topology>
    </subcellularLocation>
</comment>
<keyword evidence="4 8" id="KW-0732">Signal</keyword>